<feature type="transmembrane region" description="Helical" evidence="10">
    <location>
        <begin position="6"/>
        <end position="24"/>
    </location>
</feature>
<evidence type="ECO:0000313" key="13">
    <source>
        <dbReference type="EMBL" id="MBC5738420.1"/>
    </source>
</evidence>
<keyword evidence="4" id="KW-0677">Repeat</keyword>
<feature type="domain" description="CBS" evidence="11">
    <location>
        <begin position="218"/>
        <end position="279"/>
    </location>
</feature>
<dbReference type="FunFam" id="3.10.580.10:FF:000002">
    <property type="entry name" value="Magnesium/cobalt efflux protein CorC"/>
    <property type="match status" value="1"/>
</dbReference>
<dbReference type="InterPro" id="IPR002550">
    <property type="entry name" value="CNNM"/>
</dbReference>
<dbReference type="InterPro" id="IPR036318">
    <property type="entry name" value="FAD-bd_PCMH-like_sf"/>
</dbReference>
<evidence type="ECO:0000256" key="5">
    <source>
        <dbReference type="ARBA" id="ARBA00022989"/>
    </source>
</evidence>
<evidence type="ECO:0000256" key="10">
    <source>
        <dbReference type="SAM" id="Phobius"/>
    </source>
</evidence>
<evidence type="ECO:0000256" key="3">
    <source>
        <dbReference type="ARBA" id="ARBA00022692"/>
    </source>
</evidence>
<dbReference type="Pfam" id="PF03471">
    <property type="entry name" value="CorC_HlyC"/>
    <property type="match status" value="1"/>
</dbReference>
<dbReference type="GO" id="GO:0005886">
    <property type="term" value="C:plasma membrane"/>
    <property type="evidence" value="ECO:0007669"/>
    <property type="project" value="TreeGrafter"/>
</dbReference>
<dbReference type="AlphaFoldDB" id="A0A8J6JQH8"/>
<dbReference type="InterPro" id="IPR005170">
    <property type="entry name" value="Transptr-assoc_dom"/>
</dbReference>
<dbReference type="InterPro" id="IPR046342">
    <property type="entry name" value="CBS_dom_sf"/>
</dbReference>
<evidence type="ECO:0000256" key="7">
    <source>
        <dbReference type="ARBA" id="ARBA00023136"/>
    </source>
</evidence>
<dbReference type="CDD" id="cd04590">
    <property type="entry name" value="CBS_pair_CorC_HlyC_assoc"/>
    <property type="match status" value="1"/>
</dbReference>
<feature type="transmembrane region" description="Helical" evidence="10">
    <location>
        <begin position="93"/>
        <end position="121"/>
    </location>
</feature>
<comment type="caution">
    <text evidence="13">The sequence shown here is derived from an EMBL/GenBank/DDBJ whole genome shotgun (WGS) entry which is preliminary data.</text>
</comment>
<keyword evidence="6 8" id="KW-0129">CBS domain</keyword>
<evidence type="ECO:0000256" key="4">
    <source>
        <dbReference type="ARBA" id="ARBA00022737"/>
    </source>
</evidence>
<keyword evidence="3 9" id="KW-0812">Transmembrane</keyword>
<evidence type="ECO:0000256" key="8">
    <source>
        <dbReference type="PROSITE-ProRule" id="PRU00703"/>
    </source>
</evidence>
<dbReference type="PROSITE" id="PS51846">
    <property type="entry name" value="CNNM"/>
    <property type="match status" value="1"/>
</dbReference>
<dbReference type="PANTHER" id="PTHR22777:SF17">
    <property type="entry name" value="UPF0053 PROTEIN SLL0260"/>
    <property type="match status" value="1"/>
</dbReference>
<dbReference type="GO" id="GO:0050660">
    <property type="term" value="F:flavin adenine dinucleotide binding"/>
    <property type="evidence" value="ECO:0007669"/>
    <property type="project" value="InterPro"/>
</dbReference>
<dbReference type="InterPro" id="IPR016169">
    <property type="entry name" value="FAD-bd_PCMH_sub2"/>
</dbReference>
<feature type="transmembrane region" description="Helical" evidence="10">
    <location>
        <begin position="53"/>
        <end position="73"/>
    </location>
</feature>
<feature type="transmembrane region" description="Helical" evidence="10">
    <location>
        <begin position="133"/>
        <end position="155"/>
    </location>
</feature>
<organism evidence="13 14">
    <name type="scientific">Lawsonibacter faecis</name>
    <dbReference type="NCBI Taxonomy" id="2763052"/>
    <lineage>
        <taxon>Bacteria</taxon>
        <taxon>Bacillati</taxon>
        <taxon>Bacillota</taxon>
        <taxon>Clostridia</taxon>
        <taxon>Eubacteriales</taxon>
        <taxon>Oscillospiraceae</taxon>
        <taxon>Lawsonibacter</taxon>
    </lineage>
</organism>
<dbReference type="Proteomes" id="UP000607645">
    <property type="component" value="Unassembled WGS sequence"/>
</dbReference>
<dbReference type="Gene3D" id="3.30.465.10">
    <property type="match status" value="1"/>
</dbReference>
<feature type="domain" description="CNNM transmembrane" evidence="12">
    <location>
        <begin position="1"/>
        <end position="199"/>
    </location>
</feature>
<sequence length="440" mass="48906">MLLQVVLILVNAFFAATEIAVISLNENVLRHQAEDGDKKAAKLLKIVETPTRFLSTIQIGITLAGFLGSAFAADNFAGRIRDWAVASYQLDAGAAAAVNTLSVILITIILSFFTLVFGELVPKRIAMQKTDKVARMACGVVSVLAAFMRPIIWLLTVSTNGMLRLLHIDPNAEDDEVSEEEIRMMVDIGEEKGAIESGEKEMIENIFEFNNMTAEDVMIHRTDVVMLWAEDPDEEIVRTIEETGLTRFPVYEEDADDVVGVLNTRTYLLNARLERPRPLRELLTPAYFVPESVRTDVLFRDMQAKKIHMAVVVDEYGGTSGIITMEDLLEEIVGNIYDEFDPQEDQEIVQLEANLWRVAGSADLEEVAEALDMELPEDEECDTLGGLVFAQLSVIPEDGSHPAVDIYGLHIEVEELTDRRVEWALVSKLADGEATDEDNG</sequence>
<gene>
    <name evidence="13" type="ORF">H8S62_15520</name>
</gene>
<evidence type="ECO:0000259" key="12">
    <source>
        <dbReference type="PROSITE" id="PS51846"/>
    </source>
</evidence>
<dbReference type="SUPFAM" id="SSF54631">
    <property type="entry name" value="CBS-domain pair"/>
    <property type="match status" value="1"/>
</dbReference>
<dbReference type="SMART" id="SM01091">
    <property type="entry name" value="CorC_HlyC"/>
    <property type="match status" value="1"/>
</dbReference>
<comment type="subcellular location">
    <subcellularLocation>
        <location evidence="1">Membrane</location>
        <topology evidence="1">Multi-pass membrane protein</topology>
    </subcellularLocation>
</comment>
<feature type="domain" description="CBS" evidence="11">
    <location>
        <begin position="282"/>
        <end position="339"/>
    </location>
</feature>
<dbReference type="InterPro" id="IPR044751">
    <property type="entry name" value="Ion_transp-like_CBS"/>
</dbReference>
<dbReference type="Pfam" id="PF00571">
    <property type="entry name" value="CBS"/>
    <property type="match status" value="2"/>
</dbReference>
<proteinExistence type="inferred from homology"/>
<evidence type="ECO:0000313" key="14">
    <source>
        <dbReference type="Proteomes" id="UP000607645"/>
    </source>
</evidence>
<comment type="similarity">
    <text evidence="2">Belongs to the UPF0053 family.</text>
</comment>
<evidence type="ECO:0000256" key="2">
    <source>
        <dbReference type="ARBA" id="ARBA00006337"/>
    </source>
</evidence>
<dbReference type="InterPro" id="IPR000644">
    <property type="entry name" value="CBS_dom"/>
</dbReference>
<keyword evidence="7 9" id="KW-0472">Membrane</keyword>
<dbReference type="PANTHER" id="PTHR22777">
    <property type="entry name" value="HEMOLYSIN-RELATED"/>
    <property type="match status" value="1"/>
</dbReference>
<dbReference type="PROSITE" id="PS51371">
    <property type="entry name" value="CBS"/>
    <property type="match status" value="2"/>
</dbReference>
<evidence type="ECO:0000256" key="1">
    <source>
        <dbReference type="ARBA" id="ARBA00004141"/>
    </source>
</evidence>
<dbReference type="SUPFAM" id="SSF56176">
    <property type="entry name" value="FAD-binding/transporter-associated domain-like"/>
    <property type="match status" value="1"/>
</dbReference>
<keyword evidence="5 9" id="KW-1133">Transmembrane helix</keyword>
<keyword evidence="14" id="KW-1185">Reference proteome</keyword>
<evidence type="ECO:0000256" key="9">
    <source>
        <dbReference type="PROSITE-ProRule" id="PRU01193"/>
    </source>
</evidence>
<protein>
    <submittedName>
        <fullName evidence="13">HlyC/CorC family transporter</fullName>
    </submittedName>
</protein>
<evidence type="ECO:0000256" key="6">
    <source>
        <dbReference type="ARBA" id="ARBA00023122"/>
    </source>
</evidence>
<dbReference type="Gene3D" id="3.10.580.10">
    <property type="entry name" value="CBS-domain"/>
    <property type="match status" value="1"/>
</dbReference>
<accession>A0A8J6JQH8</accession>
<reference evidence="13" key="1">
    <citation type="submission" date="2020-08" db="EMBL/GenBank/DDBJ databases">
        <title>Genome public.</title>
        <authorList>
            <person name="Liu C."/>
            <person name="Sun Q."/>
        </authorList>
    </citation>
    <scope>NUCLEOTIDE SEQUENCE</scope>
    <source>
        <strain evidence="13">NSJ-52</strain>
    </source>
</reference>
<name>A0A8J6JQH8_9FIRM</name>
<dbReference type="Pfam" id="PF01595">
    <property type="entry name" value="CNNM"/>
    <property type="match status" value="1"/>
</dbReference>
<dbReference type="EMBL" id="JACOPQ010000015">
    <property type="protein sequence ID" value="MBC5738420.1"/>
    <property type="molecule type" value="Genomic_DNA"/>
</dbReference>
<evidence type="ECO:0000259" key="11">
    <source>
        <dbReference type="PROSITE" id="PS51371"/>
    </source>
</evidence>